<proteinExistence type="predicted"/>
<dbReference type="AlphaFoldDB" id="A9D7N5"/>
<dbReference type="eggNOG" id="COG2084">
    <property type="taxonomic scope" value="Bacteria"/>
</dbReference>
<dbReference type="Pfam" id="PF03446">
    <property type="entry name" value="NAD_binding_2"/>
    <property type="match status" value="1"/>
</dbReference>
<dbReference type="InterPro" id="IPR036291">
    <property type="entry name" value="NAD(P)-bd_dom_sf"/>
</dbReference>
<organism evidence="6 7">
    <name type="scientific">Hoeflea phototrophica (strain DSM 17068 / NCIMB 14078 / DFL-43)</name>
    <dbReference type="NCBI Taxonomy" id="411684"/>
    <lineage>
        <taxon>Bacteria</taxon>
        <taxon>Pseudomonadati</taxon>
        <taxon>Pseudomonadota</taxon>
        <taxon>Alphaproteobacteria</taxon>
        <taxon>Hyphomicrobiales</taxon>
        <taxon>Rhizobiaceae</taxon>
        <taxon>Hoeflea</taxon>
    </lineage>
</organism>
<dbReference type="InterPro" id="IPR006115">
    <property type="entry name" value="6PGDH_NADP-bd"/>
</dbReference>
<reference evidence="6 7" key="1">
    <citation type="submission" date="2007-10" db="EMBL/GenBank/DDBJ databases">
        <authorList>
            <person name="Wagner-Dobler I."/>
            <person name="Ferriera S."/>
            <person name="Johnson J."/>
            <person name="Kravitz S."/>
            <person name="Beeson K."/>
            <person name="Sutton G."/>
            <person name="Rogers Y.-H."/>
            <person name="Friedman R."/>
            <person name="Frazier M."/>
            <person name="Venter J.C."/>
        </authorList>
    </citation>
    <scope>NUCLEOTIDE SEQUENCE [LARGE SCALE GENOMIC DNA]</scope>
    <source>
        <strain evidence="6 7">DFL-43</strain>
    </source>
</reference>
<comment type="caution">
    <text evidence="6">The sequence shown here is derived from an EMBL/GenBank/DDBJ whole genome shotgun (WGS) entry which is preliminary data.</text>
</comment>
<evidence type="ECO:0000313" key="6">
    <source>
        <dbReference type="EMBL" id="EDQ33112.2"/>
    </source>
</evidence>
<protein>
    <submittedName>
        <fullName evidence="6">3-hydroxyisobutyrate dehydrogenase</fullName>
        <ecNumber evidence="6">1.1.1.60</ecNumber>
    </submittedName>
</protein>
<evidence type="ECO:0000313" key="7">
    <source>
        <dbReference type="Proteomes" id="UP000004291"/>
    </source>
</evidence>
<dbReference type="InterPro" id="IPR015815">
    <property type="entry name" value="HIBADH-related"/>
</dbReference>
<feature type="domain" description="6-phosphogluconate dehydrogenase NADP-binding" evidence="4">
    <location>
        <begin position="1"/>
        <end position="147"/>
    </location>
</feature>
<dbReference type="GO" id="GO:0051287">
    <property type="term" value="F:NAD binding"/>
    <property type="evidence" value="ECO:0007669"/>
    <property type="project" value="InterPro"/>
</dbReference>
<keyword evidence="2" id="KW-0520">NAD</keyword>
<dbReference type="HOGENOM" id="CLU_035117_0_1_5"/>
<dbReference type="PANTHER" id="PTHR43580:SF2">
    <property type="entry name" value="CYTOKINE-LIKE NUCLEAR FACTOR N-PAC"/>
    <property type="match status" value="1"/>
</dbReference>
<feature type="active site" evidence="3">
    <location>
        <position position="156"/>
    </location>
</feature>
<dbReference type="GO" id="GO:0008679">
    <property type="term" value="F:2-hydroxy-3-oxopropionate reductase activity"/>
    <property type="evidence" value="ECO:0007669"/>
    <property type="project" value="UniProtKB-EC"/>
</dbReference>
<gene>
    <name evidence="6" type="ORF">HPDFL43_16591</name>
</gene>
<dbReference type="InterPro" id="IPR029154">
    <property type="entry name" value="HIBADH-like_NADP-bd"/>
</dbReference>
<dbReference type="PIRSF" id="PIRSF000103">
    <property type="entry name" value="HIBADH"/>
    <property type="match status" value="1"/>
</dbReference>
<dbReference type="PANTHER" id="PTHR43580">
    <property type="entry name" value="OXIDOREDUCTASE GLYR1-RELATED"/>
    <property type="match status" value="1"/>
</dbReference>
<dbReference type="STRING" id="411684.HPDFL43_16591"/>
<evidence type="ECO:0000256" key="3">
    <source>
        <dbReference type="PIRSR" id="PIRSR000103-1"/>
    </source>
</evidence>
<evidence type="ECO:0000259" key="5">
    <source>
        <dbReference type="Pfam" id="PF14833"/>
    </source>
</evidence>
<keyword evidence="7" id="KW-1185">Reference proteome</keyword>
<keyword evidence="1 6" id="KW-0560">Oxidoreductase</keyword>
<dbReference type="Gene3D" id="3.40.50.720">
    <property type="entry name" value="NAD(P)-binding Rossmann-like Domain"/>
    <property type="match status" value="1"/>
</dbReference>
<dbReference type="SUPFAM" id="SSF51735">
    <property type="entry name" value="NAD(P)-binding Rossmann-fold domains"/>
    <property type="match status" value="1"/>
</dbReference>
<accession>A9D7N5</accession>
<evidence type="ECO:0000256" key="2">
    <source>
        <dbReference type="ARBA" id="ARBA00023027"/>
    </source>
</evidence>
<sequence length="276" mass="29045">MAANCVRAGHEVTVWNRSSDPVELFLKAYDAKAAEDPGRLTCRCEAVITMLANDDASRAVYFGPTGLIQSPGAKLLVEMGTMSPGLVQELSSAATAAGKAFVDAPVSGATQAAEDARLLIMAGCEQDAHPVLADVFGSMGRKTIWLGSTGAGAVMKLAVNMLIHGLNQTVSEALTLAGRAGISESDAFDVIENSAVAAPMLGYRRAHYLNEADQDVSFTLDLAKKDVTLALALADELGVNMPQTQTTLDVLKMAQNDGYGQRDMASVFAFMKGQAR</sequence>
<dbReference type="InterPro" id="IPR051265">
    <property type="entry name" value="HIBADH-related_NP60_sf"/>
</dbReference>
<dbReference type="SUPFAM" id="SSF48179">
    <property type="entry name" value="6-phosphogluconate dehydrogenase C-terminal domain-like"/>
    <property type="match status" value="1"/>
</dbReference>
<feature type="domain" description="3-hydroxyisobutyrate dehydrogenase-like NAD-binding" evidence="5">
    <location>
        <begin position="150"/>
        <end position="268"/>
    </location>
</feature>
<reference evidence="6 7" key="2">
    <citation type="submission" date="2012-06" db="EMBL/GenBank/DDBJ databases">
        <authorList>
            <person name="Fiebig A."/>
        </authorList>
    </citation>
    <scope>NUCLEOTIDE SEQUENCE [LARGE SCALE GENOMIC DNA]</scope>
    <source>
        <strain evidence="6 7">DFL-43</strain>
    </source>
</reference>
<evidence type="ECO:0000259" key="4">
    <source>
        <dbReference type="Pfam" id="PF03446"/>
    </source>
</evidence>
<dbReference type="EMBL" id="ABIA03000004">
    <property type="protein sequence ID" value="EDQ33112.2"/>
    <property type="molecule type" value="Genomic_DNA"/>
</dbReference>
<name>A9D7N5_HOEPD</name>
<dbReference type="Gene3D" id="1.10.1040.10">
    <property type="entry name" value="N-(1-d-carboxylethyl)-l-norvaline Dehydrogenase, domain 2"/>
    <property type="match status" value="1"/>
</dbReference>
<dbReference type="Pfam" id="PF14833">
    <property type="entry name" value="NAD_binding_11"/>
    <property type="match status" value="1"/>
</dbReference>
<dbReference type="EC" id="1.1.1.60" evidence="6"/>
<dbReference type="Proteomes" id="UP000004291">
    <property type="component" value="Chromosome"/>
</dbReference>
<evidence type="ECO:0000256" key="1">
    <source>
        <dbReference type="ARBA" id="ARBA00023002"/>
    </source>
</evidence>
<dbReference type="InterPro" id="IPR013328">
    <property type="entry name" value="6PGD_dom2"/>
</dbReference>
<dbReference type="GO" id="GO:0050661">
    <property type="term" value="F:NADP binding"/>
    <property type="evidence" value="ECO:0007669"/>
    <property type="project" value="InterPro"/>
</dbReference>
<dbReference type="InterPro" id="IPR008927">
    <property type="entry name" value="6-PGluconate_DH-like_C_sf"/>
</dbReference>